<comment type="caution">
    <text evidence="1">The sequence shown here is derived from an EMBL/GenBank/DDBJ whole genome shotgun (WGS) entry which is preliminary data.</text>
</comment>
<dbReference type="Proteomes" id="UP000233551">
    <property type="component" value="Unassembled WGS sequence"/>
</dbReference>
<accession>A0A2I0L869</accession>
<organism evidence="1 2">
    <name type="scientific">Punica granatum</name>
    <name type="common">Pomegranate</name>
    <dbReference type="NCBI Taxonomy" id="22663"/>
    <lineage>
        <taxon>Eukaryota</taxon>
        <taxon>Viridiplantae</taxon>
        <taxon>Streptophyta</taxon>
        <taxon>Embryophyta</taxon>
        <taxon>Tracheophyta</taxon>
        <taxon>Spermatophyta</taxon>
        <taxon>Magnoliopsida</taxon>
        <taxon>eudicotyledons</taxon>
        <taxon>Gunneridae</taxon>
        <taxon>Pentapetalae</taxon>
        <taxon>rosids</taxon>
        <taxon>malvids</taxon>
        <taxon>Myrtales</taxon>
        <taxon>Lythraceae</taxon>
        <taxon>Punica</taxon>
    </lineage>
</organism>
<evidence type="ECO:0000313" key="1">
    <source>
        <dbReference type="EMBL" id="PKI76901.1"/>
    </source>
</evidence>
<sequence>MEEPWAPRSLREVRDKVWVSIDRAFEKIALYKADDLRNMFRDTFHMFGVARVYMRLPDGFAICTGAFPCGLRGARALARRVLQYARVYCPVDCGVHGRLPGGFCNMHRLITSGLARIAGACPTNLQCAQAPTPWTCRMHGRLPSGIAICTGAYLMDLQRSRGACPVNLQCAQALTPWTCKMHGQLHCLKKDASHCLMKKCFV</sequence>
<gene>
    <name evidence="1" type="ORF">CRG98_002688</name>
</gene>
<name>A0A2I0L869_PUNGR</name>
<keyword evidence="2" id="KW-1185">Reference proteome</keyword>
<reference evidence="1 2" key="1">
    <citation type="submission" date="2017-11" db="EMBL/GenBank/DDBJ databases">
        <title>De-novo sequencing of pomegranate (Punica granatum L.) genome.</title>
        <authorList>
            <person name="Akparov Z."/>
            <person name="Amiraslanov A."/>
            <person name="Hajiyeva S."/>
            <person name="Abbasov M."/>
            <person name="Kaur K."/>
            <person name="Hamwieh A."/>
            <person name="Solovyev V."/>
            <person name="Salamov A."/>
            <person name="Braich B."/>
            <person name="Kosarev P."/>
            <person name="Mahmoud A."/>
            <person name="Hajiyev E."/>
            <person name="Babayeva S."/>
            <person name="Izzatullayeva V."/>
            <person name="Mammadov A."/>
            <person name="Mammadov A."/>
            <person name="Sharifova S."/>
            <person name="Ojaghi J."/>
            <person name="Eynullazada K."/>
            <person name="Bayramov B."/>
            <person name="Abdulazimova A."/>
            <person name="Shahmuradov I."/>
        </authorList>
    </citation>
    <scope>NUCLEOTIDE SEQUENCE [LARGE SCALE GENOMIC DNA]</scope>
    <source>
        <strain evidence="2">cv. AG2017</strain>
        <tissue evidence="1">Leaf</tissue>
    </source>
</reference>
<proteinExistence type="predicted"/>
<dbReference type="AlphaFoldDB" id="A0A2I0L869"/>
<protein>
    <submittedName>
        <fullName evidence="1">Uncharacterized protein</fullName>
    </submittedName>
</protein>
<dbReference type="EMBL" id="PGOL01000107">
    <property type="protein sequence ID" value="PKI76901.1"/>
    <property type="molecule type" value="Genomic_DNA"/>
</dbReference>
<evidence type="ECO:0000313" key="2">
    <source>
        <dbReference type="Proteomes" id="UP000233551"/>
    </source>
</evidence>